<feature type="compositionally biased region" description="Acidic residues" evidence="1">
    <location>
        <begin position="19"/>
        <end position="57"/>
    </location>
</feature>
<dbReference type="Pfam" id="PF17919">
    <property type="entry name" value="RT_RNaseH_2"/>
    <property type="match status" value="1"/>
</dbReference>
<dbReference type="Proteomes" id="UP001258017">
    <property type="component" value="Unassembled WGS sequence"/>
</dbReference>
<dbReference type="SUPFAM" id="SSF56672">
    <property type="entry name" value="DNA/RNA polymerases"/>
    <property type="match status" value="1"/>
</dbReference>
<feature type="region of interest" description="Disordered" evidence="1">
    <location>
        <begin position="18"/>
        <end position="58"/>
    </location>
</feature>
<keyword evidence="4" id="KW-1185">Reference proteome</keyword>
<evidence type="ECO:0000313" key="4">
    <source>
        <dbReference type="Proteomes" id="UP001258017"/>
    </source>
</evidence>
<accession>A0AAD9VL62</accession>
<dbReference type="GO" id="GO:0071897">
    <property type="term" value="P:DNA biosynthetic process"/>
    <property type="evidence" value="ECO:0007669"/>
    <property type="project" value="UniProtKB-ARBA"/>
</dbReference>
<dbReference type="InterPro" id="IPR043128">
    <property type="entry name" value="Rev_trsase/Diguanyl_cyclase"/>
</dbReference>
<feature type="domain" description="Reverse transcriptase/retrotransposon-derived protein RNase H-like" evidence="2">
    <location>
        <begin position="216"/>
        <end position="272"/>
    </location>
</feature>
<dbReference type="PANTHER" id="PTHR33327">
    <property type="entry name" value="ENDONUCLEASE"/>
    <property type="match status" value="1"/>
</dbReference>
<comment type="caution">
    <text evidence="3">The sequence shown here is derived from an EMBL/GenBank/DDBJ whole genome shotgun (WGS) entry which is preliminary data.</text>
</comment>
<name>A0AAD9VL62_9HYME</name>
<evidence type="ECO:0000313" key="3">
    <source>
        <dbReference type="EMBL" id="KAK2578836.1"/>
    </source>
</evidence>
<dbReference type="Gene3D" id="3.30.70.270">
    <property type="match status" value="1"/>
</dbReference>
<dbReference type="EMBL" id="JAIFRP010000151">
    <property type="protein sequence ID" value="KAK2578836.1"/>
    <property type="molecule type" value="Genomic_DNA"/>
</dbReference>
<reference evidence="3" key="1">
    <citation type="submission" date="2021-08" db="EMBL/GenBank/DDBJ databases">
        <authorList>
            <person name="Misof B."/>
            <person name="Oliver O."/>
            <person name="Podsiadlowski L."/>
            <person name="Donath A."/>
            <person name="Peters R."/>
            <person name="Mayer C."/>
            <person name="Rust J."/>
            <person name="Gunkel S."/>
            <person name="Lesny P."/>
            <person name="Martin S."/>
            <person name="Oeyen J.P."/>
            <person name="Petersen M."/>
            <person name="Panagiotis P."/>
            <person name="Wilbrandt J."/>
            <person name="Tanja T."/>
        </authorList>
    </citation>
    <scope>NUCLEOTIDE SEQUENCE</scope>
    <source>
        <strain evidence="3">GBR_01_08_01A</strain>
        <tissue evidence="3">Thorax + abdomen</tissue>
    </source>
</reference>
<protein>
    <recommendedName>
        <fullName evidence="2">Reverse transcriptase/retrotransposon-derived protein RNase H-like domain-containing protein</fullName>
    </recommendedName>
</protein>
<dbReference type="AlphaFoldDB" id="A0AAD9VL62"/>
<dbReference type="InterPro" id="IPR041577">
    <property type="entry name" value="RT_RNaseH_2"/>
</dbReference>
<reference evidence="3" key="2">
    <citation type="journal article" date="2023" name="Commun. Biol.">
        <title>Intrasexual cuticular hydrocarbon dimorphism in a wasp sheds light on hydrocarbon biosynthesis genes in Hymenoptera.</title>
        <authorList>
            <person name="Moris V.C."/>
            <person name="Podsiadlowski L."/>
            <person name="Martin S."/>
            <person name="Oeyen J.P."/>
            <person name="Donath A."/>
            <person name="Petersen M."/>
            <person name="Wilbrandt J."/>
            <person name="Misof B."/>
            <person name="Liedtke D."/>
            <person name="Thamm M."/>
            <person name="Scheiner R."/>
            <person name="Schmitt T."/>
            <person name="Niehuis O."/>
        </authorList>
    </citation>
    <scope>NUCLEOTIDE SEQUENCE</scope>
    <source>
        <strain evidence="3">GBR_01_08_01A</strain>
    </source>
</reference>
<evidence type="ECO:0000256" key="1">
    <source>
        <dbReference type="SAM" id="MobiDB-lite"/>
    </source>
</evidence>
<sequence>MRPRFVRRIKKTMFPETIDLLEFEDHSSEEDKEGEEKEENEEEEGNEEEVEENEEEERITHLNRKALTLVRDIVHDPPSERKFETLKRRALDVFEEADESKLRRLLRGHEIGDEKPTAFLQKLRNLSSGQCNDSVLKSLFMEQMPENVRAILAASGVVDLQKLATTADKIVEVTKSGINDVHGVTATAQPGAARVSAPLTAHLAGSKKRDRRLIKWDDKSTTAFEECKRRLAEASLLAHLEEGAPLMLHTDASDLAIGAALHQLQDGPHALPIQDANETFALSILSS</sequence>
<proteinExistence type="predicted"/>
<dbReference type="PANTHER" id="PTHR33327:SF3">
    <property type="entry name" value="RNA-DIRECTED DNA POLYMERASE"/>
    <property type="match status" value="1"/>
</dbReference>
<gene>
    <name evidence="3" type="ORF">KPH14_012191</name>
</gene>
<dbReference type="InterPro" id="IPR043502">
    <property type="entry name" value="DNA/RNA_pol_sf"/>
</dbReference>
<evidence type="ECO:0000259" key="2">
    <source>
        <dbReference type="Pfam" id="PF17919"/>
    </source>
</evidence>
<organism evidence="3 4">
    <name type="scientific">Odynerus spinipes</name>
    <dbReference type="NCBI Taxonomy" id="1348599"/>
    <lineage>
        <taxon>Eukaryota</taxon>
        <taxon>Metazoa</taxon>
        <taxon>Ecdysozoa</taxon>
        <taxon>Arthropoda</taxon>
        <taxon>Hexapoda</taxon>
        <taxon>Insecta</taxon>
        <taxon>Pterygota</taxon>
        <taxon>Neoptera</taxon>
        <taxon>Endopterygota</taxon>
        <taxon>Hymenoptera</taxon>
        <taxon>Apocrita</taxon>
        <taxon>Aculeata</taxon>
        <taxon>Vespoidea</taxon>
        <taxon>Vespidae</taxon>
        <taxon>Eumeninae</taxon>
        <taxon>Odynerus</taxon>
    </lineage>
</organism>